<feature type="binding site" evidence="6">
    <location>
        <position position="43"/>
    </location>
    <ligand>
        <name>[4Fe-4S] cluster</name>
        <dbReference type="ChEBI" id="CHEBI:49883"/>
        <label>1</label>
    </ligand>
</feature>
<dbReference type="InterPro" id="IPR050572">
    <property type="entry name" value="Fe-S_Ferredoxin"/>
</dbReference>
<evidence type="ECO:0000256" key="1">
    <source>
        <dbReference type="ARBA" id="ARBA00022485"/>
    </source>
</evidence>
<dbReference type="NCBIfam" id="TIGR00402">
    <property type="entry name" value="napF"/>
    <property type="match status" value="1"/>
</dbReference>
<feature type="binding site" evidence="6">
    <location>
        <position position="40"/>
    </location>
    <ligand>
        <name>[4Fe-4S] cluster</name>
        <dbReference type="ChEBI" id="CHEBI:49883"/>
        <label>1</label>
    </ligand>
</feature>
<feature type="region of interest" description="Disordered" evidence="7">
    <location>
        <begin position="1"/>
        <end position="21"/>
    </location>
</feature>
<evidence type="ECO:0000256" key="5">
    <source>
        <dbReference type="ARBA" id="ARBA00023014"/>
    </source>
</evidence>
<dbReference type="GO" id="GO:0005737">
    <property type="term" value="C:cytoplasm"/>
    <property type="evidence" value="ECO:0007669"/>
    <property type="project" value="UniProtKB-SubCell"/>
</dbReference>
<dbReference type="InterPro" id="IPR017896">
    <property type="entry name" value="4Fe4S_Fe-S-bd"/>
</dbReference>
<evidence type="ECO:0000256" key="4">
    <source>
        <dbReference type="ARBA" id="ARBA00023004"/>
    </source>
</evidence>
<feature type="domain" description="4Fe-4S ferredoxin-type" evidence="8">
    <location>
        <begin position="61"/>
        <end position="92"/>
    </location>
</feature>
<feature type="binding site" evidence="6">
    <location>
        <position position="78"/>
    </location>
    <ligand>
        <name>[4Fe-4S] cluster</name>
        <dbReference type="ChEBI" id="CHEBI:49883"/>
        <label>2</label>
    </ligand>
</feature>
<protein>
    <recommendedName>
        <fullName evidence="6">Ferredoxin-type protein NapF</fullName>
    </recommendedName>
</protein>
<feature type="binding site" evidence="6">
    <location>
        <position position="82"/>
    </location>
    <ligand>
        <name>[4Fe-4S] cluster</name>
        <dbReference type="ChEBI" id="CHEBI:49883"/>
        <label>2</label>
    </ligand>
</feature>
<comment type="caution">
    <text evidence="9">The sequence shown here is derived from an EMBL/GenBank/DDBJ whole genome shotgun (WGS) entry which is preliminary data.</text>
</comment>
<dbReference type="EMBL" id="JACHHX010000005">
    <property type="protein sequence ID" value="MBB5015043.1"/>
    <property type="molecule type" value="Genomic_DNA"/>
</dbReference>
<dbReference type="PANTHER" id="PTHR43687:SF1">
    <property type="entry name" value="FERREDOXIN III"/>
    <property type="match status" value="1"/>
</dbReference>
<comment type="cofactor">
    <cofactor evidence="6">
        <name>[4Fe-4S] cluster</name>
        <dbReference type="ChEBI" id="CHEBI:49883"/>
    </cofactor>
</comment>
<feature type="binding site" evidence="6">
    <location>
        <position position="154"/>
    </location>
    <ligand>
        <name>[4Fe-4S] cluster</name>
        <dbReference type="ChEBI" id="CHEBI:49883"/>
        <label>3</label>
    </ligand>
</feature>
<feature type="binding site" evidence="6">
    <location>
        <position position="46"/>
    </location>
    <ligand>
        <name>[4Fe-4S] cluster</name>
        <dbReference type="ChEBI" id="CHEBI:49883"/>
        <label>1</label>
    </ligand>
</feature>
<gene>
    <name evidence="6" type="primary">napF</name>
    <name evidence="9" type="ORF">HNQ58_000924</name>
</gene>
<feature type="binding site" evidence="6">
    <location>
        <position position="144"/>
    </location>
    <ligand>
        <name>[4Fe-4S] cluster</name>
        <dbReference type="ChEBI" id="CHEBI:49883"/>
        <label>3</label>
    </ligand>
</feature>
<dbReference type="Gene3D" id="3.30.70.20">
    <property type="match status" value="2"/>
</dbReference>
<evidence type="ECO:0000259" key="8">
    <source>
        <dbReference type="PROSITE" id="PS51379"/>
    </source>
</evidence>
<accession>A0A7W7XZ84</accession>
<dbReference type="SUPFAM" id="SSF54862">
    <property type="entry name" value="4Fe-4S ferredoxins"/>
    <property type="match status" value="1"/>
</dbReference>
<evidence type="ECO:0000256" key="7">
    <source>
        <dbReference type="SAM" id="MobiDB-lite"/>
    </source>
</evidence>
<reference evidence="9 10" key="1">
    <citation type="submission" date="2020-08" db="EMBL/GenBank/DDBJ databases">
        <title>Genomic Encyclopedia of Type Strains, Phase IV (KMG-IV): sequencing the most valuable type-strain genomes for metagenomic binning, comparative biology and taxonomic classification.</title>
        <authorList>
            <person name="Goeker M."/>
        </authorList>
    </citation>
    <scope>NUCLEOTIDE SEQUENCE [LARGE SCALE GENOMIC DNA]</scope>
    <source>
        <strain evidence="9 10">DSM 25897</strain>
    </source>
</reference>
<keyword evidence="3 6" id="KW-0677">Repeat</keyword>
<sequence>MPTPAVPDPSRRAFLRGRPRPAPTVRPPWALAEGGFLDACTRCAECVRACPERILKLGDGGYPTVDFSAGECTFCQECVVVCEPRALDLTRVHIPWHWVAGIADTCLARQGIVCEGCRDACPEHAIRFPPLGAVARPVLDAALCTGCGACLRVCPPGAIALRDRHGEAA</sequence>
<feature type="binding site" evidence="6">
    <location>
        <position position="72"/>
    </location>
    <ligand>
        <name>[4Fe-4S] cluster</name>
        <dbReference type="ChEBI" id="CHEBI:49883"/>
        <label>2</label>
    </ligand>
</feature>
<comment type="similarity">
    <text evidence="6">Belongs to the NapF family.</text>
</comment>
<dbReference type="PROSITE" id="PS51379">
    <property type="entry name" value="4FE4S_FER_2"/>
    <property type="match status" value="3"/>
</dbReference>
<organism evidence="9 10">
    <name type="scientific">Rehaibacterium terrae</name>
    <dbReference type="NCBI Taxonomy" id="1341696"/>
    <lineage>
        <taxon>Bacteria</taxon>
        <taxon>Pseudomonadati</taxon>
        <taxon>Pseudomonadota</taxon>
        <taxon>Gammaproteobacteria</taxon>
        <taxon>Lysobacterales</taxon>
        <taxon>Lysobacteraceae</taxon>
        <taxon>Rehaibacterium</taxon>
    </lineage>
</organism>
<dbReference type="Proteomes" id="UP000519004">
    <property type="component" value="Unassembled WGS sequence"/>
</dbReference>
<dbReference type="GO" id="GO:0046872">
    <property type="term" value="F:metal ion binding"/>
    <property type="evidence" value="ECO:0007669"/>
    <property type="project" value="UniProtKB-KW"/>
</dbReference>
<dbReference type="InterPro" id="IPR004496">
    <property type="entry name" value="NapF"/>
</dbReference>
<feature type="domain" description="4Fe-4S ferredoxin-type" evidence="8">
    <location>
        <begin position="135"/>
        <end position="164"/>
    </location>
</feature>
<evidence type="ECO:0000256" key="3">
    <source>
        <dbReference type="ARBA" id="ARBA00022737"/>
    </source>
</evidence>
<name>A0A7W7XZ84_9GAMM</name>
<dbReference type="Pfam" id="PF12838">
    <property type="entry name" value="Fer4_7"/>
    <property type="match status" value="2"/>
</dbReference>
<dbReference type="HAMAP" id="MF_02201">
    <property type="entry name" value="NapF"/>
    <property type="match status" value="1"/>
</dbReference>
<keyword evidence="5 6" id="KW-0411">Iron-sulfur</keyword>
<comment type="subunit">
    <text evidence="6">Interacts with the cytoplasmic NapA precursor.</text>
</comment>
<dbReference type="GO" id="GO:0051539">
    <property type="term" value="F:4 iron, 4 sulfur cluster binding"/>
    <property type="evidence" value="ECO:0007669"/>
    <property type="project" value="UniProtKB-UniRule"/>
</dbReference>
<feature type="binding site" evidence="6">
    <location>
        <position position="75"/>
    </location>
    <ligand>
        <name>[4Fe-4S] cluster</name>
        <dbReference type="ChEBI" id="CHEBI:49883"/>
        <label>2</label>
    </ligand>
</feature>
<keyword evidence="10" id="KW-1185">Reference proteome</keyword>
<dbReference type="RefSeq" id="WP_183947620.1">
    <property type="nucleotide sequence ID" value="NZ_JACHHX010000005.1"/>
</dbReference>
<keyword evidence="1 6" id="KW-0004">4Fe-4S</keyword>
<evidence type="ECO:0000313" key="9">
    <source>
        <dbReference type="EMBL" id="MBB5015043.1"/>
    </source>
</evidence>
<comment type="function">
    <text evidence="6">Could be involved in the maturation of NapA, the catalytic subunit of the periplasmic nitrate reductase, before its export into the periplasm.</text>
</comment>
<keyword evidence="6" id="KW-0963">Cytoplasm</keyword>
<keyword evidence="4 6" id="KW-0408">Iron</keyword>
<evidence type="ECO:0000256" key="6">
    <source>
        <dbReference type="HAMAP-Rule" id="MF_02201"/>
    </source>
</evidence>
<evidence type="ECO:0000256" key="2">
    <source>
        <dbReference type="ARBA" id="ARBA00022723"/>
    </source>
</evidence>
<keyword evidence="2 6" id="KW-0479">Metal-binding</keyword>
<dbReference type="PANTHER" id="PTHR43687">
    <property type="entry name" value="ADENYLYLSULFATE REDUCTASE, BETA SUBUNIT"/>
    <property type="match status" value="1"/>
</dbReference>
<dbReference type="AlphaFoldDB" id="A0A7W7XZ84"/>
<feature type="domain" description="4Fe-4S ferredoxin-type" evidence="8">
    <location>
        <begin position="38"/>
        <end position="60"/>
    </location>
</feature>
<dbReference type="CDD" id="cd10564">
    <property type="entry name" value="NapF_like"/>
    <property type="match status" value="1"/>
</dbReference>
<feature type="binding site" evidence="6">
    <location>
        <position position="50"/>
    </location>
    <ligand>
        <name>[4Fe-4S] cluster</name>
        <dbReference type="ChEBI" id="CHEBI:49883"/>
        <label>1</label>
    </ligand>
</feature>
<evidence type="ECO:0000313" key="10">
    <source>
        <dbReference type="Proteomes" id="UP000519004"/>
    </source>
</evidence>
<feature type="binding site" evidence="6">
    <location>
        <position position="147"/>
    </location>
    <ligand>
        <name>[4Fe-4S] cluster</name>
        <dbReference type="ChEBI" id="CHEBI:49883"/>
        <label>3</label>
    </ligand>
</feature>
<comment type="subcellular location">
    <subcellularLocation>
        <location evidence="6">Cytoplasm</location>
    </subcellularLocation>
</comment>
<dbReference type="InterPro" id="IPR017900">
    <property type="entry name" value="4Fe4S_Fe_S_CS"/>
</dbReference>
<feature type="binding site" evidence="6">
    <location>
        <position position="150"/>
    </location>
    <ligand>
        <name>[4Fe-4S] cluster</name>
        <dbReference type="ChEBI" id="CHEBI:49883"/>
        <label>3</label>
    </ligand>
</feature>
<proteinExistence type="inferred from homology"/>
<dbReference type="PROSITE" id="PS00198">
    <property type="entry name" value="4FE4S_FER_1"/>
    <property type="match status" value="2"/>
</dbReference>